<protein>
    <submittedName>
        <fullName evidence="2">Uncharacterized protein</fullName>
    </submittedName>
</protein>
<feature type="region of interest" description="Disordered" evidence="1">
    <location>
        <begin position="31"/>
        <end position="79"/>
    </location>
</feature>
<evidence type="ECO:0000313" key="3">
    <source>
        <dbReference type="Proteomes" id="UP000015105"/>
    </source>
</evidence>
<evidence type="ECO:0000256" key="1">
    <source>
        <dbReference type="SAM" id="MobiDB-lite"/>
    </source>
</evidence>
<organism evidence="2 3">
    <name type="scientific">Aegilops tauschii subsp. strangulata</name>
    <name type="common">Goatgrass</name>
    <dbReference type="NCBI Taxonomy" id="200361"/>
    <lineage>
        <taxon>Eukaryota</taxon>
        <taxon>Viridiplantae</taxon>
        <taxon>Streptophyta</taxon>
        <taxon>Embryophyta</taxon>
        <taxon>Tracheophyta</taxon>
        <taxon>Spermatophyta</taxon>
        <taxon>Magnoliopsida</taxon>
        <taxon>Liliopsida</taxon>
        <taxon>Poales</taxon>
        <taxon>Poaceae</taxon>
        <taxon>BOP clade</taxon>
        <taxon>Pooideae</taxon>
        <taxon>Triticodae</taxon>
        <taxon>Triticeae</taxon>
        <taxon>Triticinae</taxon>
        <taxon>Aegilops</taxon>
    </lineage>
</organism>
<dbReference type="AlphaFoldDB" id="A0A453KDQ4"/>
<dbReference type="Gramene" id="AET5Gv20385300.1">
    <property type="protein sequence ID" value="AET5Gv20385300.1"/>
    <property type="gene ID" value="AET5Gv20385300"/>
</dbReference>
<reference evidence="2" key="3">
    <citation type="journal article" date="2017" name="Nature">
        <title>Genome sequence of the progenitor of the wheat D genome Aegilops tauschii.</title>
        <authorList>
            <person name="Luo M.C."/>
            <person name="Gu Y.Q."/>
            <person name="Puiu D."/>
            <person name="Wang H."/>
            <person name="Twardziok S.O."/>
            <person name="Deal K.R."/>
            <person name="Huo N."/>
            <person name="Zhu T."/>
            <person name="Wang L."/>
            <person name="Wang Y."/>
            <person name="McGuire P.E."/>
            <person name="Liu S."/>
            <person name="Long H."/>
            <person name="Ramasamy R.K."/>
            <person name="Rodriguez J.C."/>
            <person name="Van S.L."/>
            <person name="Yuan L."/>
            <person name="Wang Z."/>
            <person name="Xia Z."/>
            <person name="Xiao L."/>
            <person name="Anderson O.D."/>
            <person name="Ouyang S."/>
            <person name="Liang Y."/>
            <person name="Zimin A.V."/>
            <person name="Pertea G."/>
            <person name="Qi P."/>
            <person name="Bennetzen J.L."/>
            <person name="Dai X."/>
            <person name="Dawson M.W."/>
            <person name="Muller H.G."/>
            <person name="Kugler K."/>
            <person name="Rivarola-Duarte L."/>
            <person name="Spannagl M."/>
            <person name="Mayer K.F.X."/>
            <person name="Lu F.H."/>
            <person name="Bevan M.W."/>
            <person name="Leroy P."/>
            <person name="Li P."/>
            <person name="You F.M."/>
            <person name="Sun Q."/>
            <person name="Liu Z."/>
            <person name="Lyons E."/>
            <person name="Wicker T."/>
            <person name="Salzberg S.L."/>
            <person name="Devos K.M."/>
            <person name="Dvorak J."/>
        </authorList>
    </citation>
    <scope>NUCLEOTIDE SEQUENCE [LARGE SCALE GENOMIC DNA]</scope>
    <source>
        <strain evidence="2">cv. AL8/78</strain>
    </source>
</reference>
<evidence type="ECO:0000313" key="2">
    <source>
        <dbReference type="EnsemblPlants" id="AET5Gv20385300.1"/>
    </source>
</evidence>
<sequence>LAREKLGRHTAWTPIYLFIHPWNICNTKETKDRAETWRPRSPRPQPPPARAPATEPAAVLRESCSSRTRGRRATPTRCS</sequence>
<keyword evidence="3" id="KW-1185">Reference proteome</keyword>
<reference evidence="3" key="1">
    <citation type="journal article" date="2014" name="Science">
        <title>Ancient hybridizations among the ancestral genomes of bread wheat.</title>
        <authorList>
            <consortium name="International Wheat Genome Sequencing Consortium,"/>
            <person name="Marcussen T."/>
            <person name="Sandve S.R."/>
            <person name="Heier L."/>
            <person name="Spannagl M."/>
            <person name="Pfeifer M."/>
            <person name="Jakobsen K.S."/>
            <person name="Wulff B.B."/>
            <person name="Steuernagel B."/>
            <person name="Mayer K.F."/>
            <person name="Olsen O.A."/>
        </authorList>
    </citation>
    <scope>NUCLEOTIDE SEQUENCE [LARGE SCALE GENOMIC DNA]</scope>
    <source>
        <strain evidence="3">cv. AL8/78</strain>
    </source>
</reference>
<reference evidence="2" key="5">
    <citation type="journal article" date="2021" name="G3 (Bethesda)">
        <title>Aegilops tauschii genome assembly Aet v5.0 features greater sequence contiguity and improved annotation.</title>
        <authorList>
            <person name="Wang L."/>
            <person name="Zhu T."/>
            <person name="Rodriguez J.C."/>
            <person name="Deal K.R."/>
            <person name="Dubcovsky J."/>
            <person name="McGuire P.E."/>
            <person name="Lux T."/>
            <person name="Spannagl M."/>
            <person name="Mayer K.F.X."/>
            <person name="Baldrich P."/>
            <person name="Meyers B.C."/>
            <person name="Huo N."/>
            <person name="Gu Y.Q."/>
            <person name="Zhou H."/>
            <person name="Devos K.M."/>
            <person name="Bennetzen J.L."/>
            <person name="Unver T."/>
            <person name="Budak H."/>
            <person name="Gulick P.J."/>
            <person name="Galiba G."/>
            <person name="Kalapos B."/>
            <person name="Nelson D.R."/>
            <person name="Li P."/>
            <person name="You F.M."/>
            <person name="Luo M.C."/>
            <person name="Dvorak J."/>
        </authorList>
    </citation>
    <scope>NUCLEOTIDE SEQUENCE [LARGE SCALE GENOMIC DNA]</scope>
    <source>
        <strain evidence="2">cv. AL8/78</strain>
    </source>
</reference>
<reference evidence="2" key="4">
    <citation type="submission" date="2019-03" db="UniProtKB">
        <authorList>
            <consortium name="EnsemblPlants"/>
        </authorList>
    </citation>
    <scope>IDENTIFICATION</scope>
</reference>
<dbReference type="Proteomes" id="UP000015105">
    <property type="component" value="Chromosome 5D"/>
</dbReference>
<proteinExistence type="predicted"/>
<feature type="compositionally biased region" description="Basic residues" evidence="1">
    <location>
        <begin position="68"/>
        <end position="79"/>
    </location>
</feature>
<dbReference type="EnsemblPlants" id="AET5Gv20385300.1">
    <property type="protein sequence ID" value="AET5Gv20385300.1"/>
    <property type="gene ID" value="AET5Gv20385300"/>
</dbReference>
<reference evidence="3" key="2">
    <citation type="journal article" date="2017" name="Nat. Plants">
        <title>The Aegilops tauschii genome reveals multiple impacts of transposons.</title>
        <authorList>
            <person name="Zhao G."/>
            <person name="Zou C."/>
            <person name="Li K."/>
            <person name="Wang K."/>
            <person name="Li T."/>
            <person name="Gao L."/>
            <person name="Zhang X."/>
            <person name="Wang H."/>
            <person name="Yang Z."/>
            <person name="Liu X."/>
            <person name="Jiang W."/>
            <person name="Mao L."/>
            <person name="Kong X."/>
            <person name="Jiao Y."/>
            <person name="Jia J."/>
        </authorList>
    </citation>
    <scope>NUCLEOTIDE SEQUENCE [LARGE SCALE GENOMIC DNA]</scope>
    <source>
        <strain evidence="3">cv. AL8/78</strain>
    </source>
</reference>
<accession>A0A453KDQ4</accession>
<name>A0A453KDQ4_AEGTS</name>